<dbReference type="InterPro" id="IPR013740">
    <property type="entry name" value="Redoxin"/>
</dbReference>
<dbReference type="GO" id="GO:0008379">
    <property type="term" value="F:thioredoxin peroxidase activity"/>
    <property type="evidence" value="ECO:0007669"/>
    <property type="project" value="InterPro"/>
</dbReference>
<dbReference type="InterPro" id="IPR050455">
    <property type="entry name" value="Tpx_Peroxidase_subfamily"/>
</dbReference>
<dbReference type="HOGENOM" id="CLU_042529_12_0_0"/>
<dbReference type="OrthoDB" id="9781543at2"/>
<dbReference type="eggNOG" id="COG2077">
    <property type="taxonomic scope" value="Bacteria"/>
</dbReference>
<dbReference type="PROSITE" id="PS51257">
    <property type="entry name" value="PROKAR_LIPOPROTEIN"/>
    <property type="match status" value="1"/>
</dbReference>
<dbReference type="NCBIfam" id="NF001808">
    <property type="entry name" value="PRK00522.1"/>
    <property type="match status" value="1"/>
</dbReference>
<gene>
    <name evidence="4" type="ORF">NIDE1202</name>
</gene>
<evidence type="ECO:0000259" key="3">
    <source>
        <dbReference type="PROSITE" id="PS51352"/>
    </source>
</evidence>
<keyword evidence="5" id="KW-1185">Reference proteome</keyword>
<dbReference type="Proteomes" id="UP000001660">
    <property type="component" value="Chromosome"/>
</dbReference>
<organism evidence="4 5">
    <name type="scientific">Nitrospira defluvii</name>
    <dbReference type="NCBI Taxonomy" id="330214"/>
    <lineage>
        <taxon>Bacteria</taxon>
        <taxon>Pseudomonadati</taxon>
        <taxon>Nitrospirota</taxon>
        <taxon>Nitrospiria</taxon>
        <taxon>Nitrospirales</taxon>
        <taxon>Nitrospiraceae</taxon>
        <taxon>Nitrospira</taxon>
    </lineage>
</organism>
<keyword evidence="4" id="KW-0560">Oxidoreductase</keyword>
<evidence type="ECO:0000256" key="2">
    <source>
        <dbReference type="ARBA" id="ARBA00023284"/>
    </source>
</evidence>
<sequence>MASPHTRMIPGASASHFLAALLCLSLSGCGTLPGPGHSDFSYKNMPVADGSAAAGEGNNVLFQGKPLMLSGMGIKVGDKLRDVKLTQTDLSMVPINDTKGKGKVRIISIVPSLDTKVCEQQTHYLSEKNMGLDRMVELITISIDTPFAQKRFAEEAKITNVTFLSDFRAADFGKAHGLLLKDPHLLSRALLVVDKDNKVRYLQITPELAQLPDLEEAFRFARKLVTAS</sequence>
<dbReference type="SUPFAM" id="SSF52833">
    <property type="entry name" value="Thioredoxin-like"/>
    <property type="match status" value="1"/>
</dbReference>
<keyword evidence="1" id="KW-1015">Disulfide bond</keyword>
<dbReference type="CDD" id="cd03014">
    <property type="entry name" value="PRX_Atyp2cys"/>
    <property type="match status" value="1"/>
</dbReference>
<proteinExistence type="predicted"/>
<dbReference type="EMBL" id="FP929003">
    <property type="protein sequence ID" value="CBK40959.1"/>
    <property type="molecule type" value="Genomic_DNA"/>
</dbReference>
<evidence type="ECO:0000313" key="5">
    <source>
        <dbReference type="Proteomes" id="UP000001660"/>
    </source>
</evidence>
<dbReference type="Gene3D" id="3.40.30.10">
    <property type="entry name" value="Glutaredoxin"/>
    <property type="match status" value="1"/>
</dbReference>
<reference evidence="4 5" key="1">
    <citation type="journal article" date="2010" name="Proc. Natl. Acad. Sci. U.S.A.">
        <title>A Nitrospira metagenome illuminates the physiology and evolution of globally important nitrite-oxidizing bacteria.</title>
        <authorList>
            <person name="Lucker S."/>
            <person name="Wagner M."/>
            <person name="Maixner F."/>
            <person name="Pelletier E."/>
            <person name="Koch H."/>
            <person name="Vacherie B."/>
            <person name="Rattei T."/>
            <person name="Sinninghe Damste J."/>
            <person name="Spieck E."/>
            <person name="Le Paslier D."/>
            <person name="Daims H."/>
        </authorList>
    </citation>
    <scope>NUCLEOTIDE SEQUENCE [LARGE SCALE GENOMIC DNA]</scope>
</reference>
<dbReference type="AlphaFoldDB" id="D8PCK0"/>
<keyword evidence="4" id="KW-0575">Peroxidase</keyword>
<dbReference type="EC" id="1.11.1.-" evidence="4"/>
<keyword evidence="2" id="KW-0676">Redox-active center</keyword>
<evidence type="ECO:0000313" key="4">
    <source>
        <dbReference type="EMBL" id="CBK40959.1"/>
    </source>
</evidence>
<protein>
    <submittedName>
        <fullName evidence="4">Putative Thiol peroxidase (Modular protein)</fullName>
        <ecNumber evidence="4">1.11.1.-</ecNumber>
    </submittedName>
</protein>
<dbReference type="STRING" id="330214.NIDE1202"/>
<accession>D8PCK0</accession>
<evidence type="ECO:0000256" key="1">
    <source>
        <dbReference type="ARBA" id="ARBA00023157"/>
    </source>
</evidence>
<dbReference type="InterPro" id="IPR002065">
    <property type="entry name" value="TPX"/>
</dbReference>
<dbReference type="KEGG" id="nde:NIDE1202"/>
<feature type="domain" description="Thioredoxin" evidence="3">
    <location>
        <begin position="74"/>
        <end position="226"/>
    </location>
</feature>
<dbReference type="InterPro" id="IPR013766">
    <property type="entry name" value="Thioredoxin_domain"/>
</dbReference>
<dbReference type="InterPro" id="IPR036249">
    <property type="entry name" value="Thioredoxin-like_sf"/>
</dbReference>
<dbReference type="PANTHER" id="PTHR43110">
    <property type="entry name" value="THIOL PEROXIDASE"/>
    <property type="match status" value="1"/>
</dbReference>
<name>D8PCK0_9BACT</name>
<dbReference type="PROSITE" id="PS51352">
    <property type="entry name" value="THIOREDOXIN_2"/>
    <property type="match status" value="1"/>
</dbReference>
<dbReference type="PANTHER" id="PTHR43110:SF1">
    <property type="entry name" value="THIOL PEROXIDASE"/>
    <property type="match status" value="1"/>
</dbReference>
<dbReference type="Pfam" id="PF08534">
    <property type="entry name" value="Redoxin"/>
    <property type="match status" value="1"/>
</dbReference>